<dbReference type="InterPro" id="IPR036866">
    <property type="entry name" value="RibonucZ/Hydroxyglut_hydro"/>
</dbReference>
<keyword evidence="1" id="KW-0378">Hydrolase</keyword>
<sequence>MAPPKLYQNYDYDCSRASFITIPLGTAGGLDESNLSSFLLTKKGSNVFIALDAGTIWAGVSQFISSSSKCSRFFDITYPSWATTVDQKVAWFIRNHILGYFIGHSHLDHVQGLIESSPEDYLSSIAFDFKPPINNGLLQILRSLLSPAQQQQSNPSPTILQKKSIIGLPYTINAIQTHLFNNVIFPNLPSFGRYEYFTLDNTVKYNLIDLVTVNETQKSSMKGQFPNNIQITPFELCHNDIMSSAFLFQDMTTNEQIVFFSDTGVPSGNYNCDWKEKINVVWRNIKIDKLKAIFIESSFTSNTSDSQMYGHLRPKDVMALMEPLLMKSQQTIPRTTSLRHVKLIIEHIKPLANQFYSRLSLKQQIFKELTDNNPFNINVIIPQQGEPICI</sequence>
<dbReference type="GO" id="GO:0047555">
    <property type="term" value="F:3',5'-cyclic-GMP phosphodiesterase activity"/>
    <property type="evidence" value="ECO:0007669"/>
    <property type="project" value="TreeGrafter"/>
</dbReference>
<dbReference type="Gene3D" id="3.60.15.10">
    <property type="entry name" value="Ribonuclease Z/Hydroxyacylglutathione hydrolase-like"/>
    <property type="match status" value="1"/>
</dbReference>
<dbReference type="PANTHER" id="PTHR28283">
    <property type="entry name" value="3',5'-CYCLIC-NUCLEOTIDE PHOSPHODIESTERASE 1"/>
    <property type="match status" value="1"/>
</dbReference>
<organism evidence="2 3">
    <name type="scientific">Cavenderia fasciculata</name>
    <name type="common">Slime mold</name>
    <name type="synonym">Dictyostelium fasciculatum</name>
    <dbReference type="NCBI Taxonomy" id="261658"/>
    <lineage>
        <taxon>Eukaryota</taxon>
        <taxon>Amoebozoa</taxon>
        <taxon>Evosea</taxon>
        <taxon>Eumycetozoa</taxon>
        <taxon>Dictyostelia</taxon>
        <taxon>Acytosteliales</taxon>
        <taxon>Cavenderiaceae</taxon>
        <taxon>Cavenderia</taxon>
    </lineage>
</organism>
<dbReference type="Proteomes" id="UP000007797">
    <property type="component" value="Unassembled WGS sequence"/>
</dbReference>
<dbReference type="PIRSF" id="PIRSF000962">
    <property type="entry name" value="Cyc_nuc_PDEase"/>
    <property type="match status" value="1"/>
</dbReference>
<evidence type="ECO:0000256" key="1">
    <source>
        <dbReference type="PIRNR" id="PIRNR000962"/>
    </source>
</evidence>
<reference evidence="3" key="1">
    <citation type="journal article" date="2011" name="Genome Res.">
        <title>Phylogeny-wide analysis of social amoeba genomes highlights ancient origins for complex intercellular communication.</title>
        <authorList>
            <person name="Heidel A.J."/>
            <person name="Lawal H.M."/>
            <person name="Felder M."/>
            <person name="Schilde C."/>
            <person name="Helps N.R."/>
            <person name="Tunggal B."/>
            <person name="Rivero F."/>
            <person name="John U."/>
            <person name="Schleicher M."/>
            <person name="Eichinger L."/>
            <person name="Platzer M."/>
            <person name="Noegel A.A."/>
            <person name="Schaap P."/>
            <person name="Gloeckner G."/>
        </authorList>
    </citation>
    <scope>NUCLEOTIDE SEQUENCE [LARGE SCALE GENOMIC DNA]</scope>
    <source>
        <strain evidence="3">SH3</strain>
    </source>
</reference>
<dbReference type="GO" id="GO:1902660">
    <property type="term" value="P:negative regulation of glucose mediated signaling pathway"/>
    <property type="evidence" value="ECO:0007669"/>
    <property type="project" value="TreeGrafter"/>
</dbReference>
<keyword evidence="1" id="KW-0114">cAMP</keyword>
<dbReference type="GeneID" id="14868651"/>
<dbReference type="RefSeq" id="XP_004355205.1">
    <property type="nucleotide sequence ID" value="XM_004355153.1"/>
</dbReference>
<dbReference type="AlphaFoldDB" id="F4Q2V5"/>
<dbReference type="GO" id="GO:0004115">
    <property type="term" value="F:3',5'-cyclic-AMP phosphodiesterase activity"/>
    <property type="evidence" value="ECO:0007669"/>
    <property type="project" value="UniProtKB-UniRule"/>
</dbReference>
<gene>
    <name evidence="2" type="primary">pdsA</name>
    <name evidence="2" type="ORF">DFA_07709</name>
</gene>
<dbReference type="Pfam" id="PF02112">
    <property type="entry name" value="PDEase_II"/>
    <property type="match status" value="1"/>
</dbReference>
<name>F4Q2V5_CACFS</name>
<evidence type="ECO:0000313" key="2">
    <source>
        <dbReference type="EMBL" id="EGG16731.1"/>
    </source>
</evidence>
<dbReference type="InterPro" id="IPR000396">
    <property type="entry name" value="Pdiesterase2"/>
</dbReference>
<evidence type="ECO:0000313" key="3">
    <source>
        <dbReference type="Proteomes" id="UP000007797"/>
    </source>
</evidence>
<dbReference type="PANTHER" id="PTHR28283:SF1">
    <property type="entry name" value="3',5'-CYCLIC-NUCLEOTIDE PHOSPHODIESTERASE 1"/>
    <property type="match status" value="1"/>
</dbReference>
<accession>F4Q2V5</accession>
<protein>
    <submittedName>
        <fullName evidence="2">cAMP phosphodiesterase</fullName>
    </submittedName>
</protein>
<dbReference type="STRING" id="1054147.F4Q2V5"/>
<comment type="similarity">
    <text evidence="1">Belongs to the cyclic nucleotide phosphodiesterase class-II family.</text>
</comment>
<dbReference type="GO" id="GO:0006198">
    <property type="term" value="P:cAMP catabolic process"/>
    <property type="evidence" value="ECO:0007669"/>
    <property type="project" value="UniProtKB-UniRule"/>
</dbReference>
<dbReference type="KEGG" id="dfa:DFA_07709"/>
<dbReference type="OMA" id="YYITHPH"/>
<dbReference type="EMBL" id="GL883021">
    <property type="protein sequence ID" value="EGG16731.1"/>
    <property type="molecule type" value="Genomic_DNA"/>
</dbReference>
<dbReference type="OrthoDB" id="258495at2759"/>
<proteinExistence type="inferred from homology"/>
<dbReference type="SUPFAM" id="SSF56281">
    <property type="entry name" value="Metallo-hydrolase/oxidoreductase"/>
    <property type="match status" value="1"/>
</dbReference>
<dbReference type="PRINTS" id="PR00388">
    <property type="entry name" value="PDIESTERASE2"/>
</dbReference>
<keyword evidence="3" id="KW-1185">Reference proteome</keyword>
<dbReference type="CDD" id="cd07735">
    <property type="entry name" value="class_II_PDE_MBL-fold"/>
    <property type="match status" value="1"/>
</dbReference>